<evidence type="ECO:0000259" key="8">
    <source>
        <dbReference type="PROSITE" id="PS51184"/>
    </source>
</evidence>
<dbReference type="InterPro" id="IPR001841">
    <property type="entry name" value="Znf_RING"/>
</dbReference>
<feature type="region of interest" description="Disordered" evidence="6">
    <location>
        <begin position="35"/>
        <end position="103"/>
    </location>
</feature>
<dbReference type="GO" id="GO:0003712">
    <property type="term" value="F:transcription coregulator activity"/>
    <property type="evidence" value="ECO:0007669"/>
    <property type="project" value="TreeGrafter"/>
</dbReference>
<keyword evidence="5" id="KW-0863">Zinc-finger</keyword>
<keyword evidence="5" id="KW-0862">Zinc</keyword>
<dbReference type="Proteomes" id="UP000298416">
    <property type="component" value="Unassembled WGS sequence"/>
</dbReference>
<dbReference type="PROSITE" id="PS50089">
    <property type="entry name" value="ZF_RING_2"/>
    <property type="match status" value="1"/>
</dbReference>
<feature type="compositionally biased region" description="Acidic residues" evidence="6">
    <location>
        <begin position="223"/>
        <end position="232"/>
    </location>
</feature>
<feature type="domain" description="RING-type" evidence="7">
    <location>
        <begin position="353"/>
        <end position="400"/>
    </location>
</feature>
<dbReference type="AlphaFoldDB" id="A0A8X8ZVQ0"/>
<dbReference type="Gene3D" id="2.60.120.650">
    <property type="entry name" value="Cupin"/>
    <property type="match status" value="1"/>
</dbReference>
<dbReference type="GO" id="GO:0000118">
    <property type="term" value="C:histone deacetylase complex"/>
    <property type="evidence" value="ECO:0007669"/>
    <property type="project" value="TreeGrafter"/>
</dbReference>
<gene>
    <name evidence="9" type="ORF">SASPL_121002</name>
</gene>
<keyword evidence="4" id="KW-0539">Nucleus</keyword>
<feature type="region of interest" description="Disordered" evidence="6">
    <location>
        <begin position="148"/>
        <end position="238"/>
    </location>
</feature>
<evidence type="ECO:0000256" key="2">
    <source>
        <dbReference type="ARBA" id="ARBA00006801"/>
    </source>
</evidence>
<organism evidence="9">
    <name type="scientific">Salvia splendens</name>
    <name type="common">Scarlet sage</name>
    <dbReference type="NCBI Taxonomy" id="180675"/>
    <lineage>
        <taxon>Eukaryota</taxon>
        <taxon>Viridiplantae</taxon>
        <taxon>Streptophyta</taxon>
        <taxon>Embryophyta</taxon>
        <taxon>Tracheophyta</taxon>
        <taxon>Spermatophyta</taxon>
        <taxon>Magnoliopsida</taxon>
        <taxon>eudicotyledons</taxon>
        <taxon>Gunneridae</taxon>
        <taxon>Pentapetalae</taxon>
        <taxon>asterids</taxon>
        <taxon>lamiids</taxon>
        <taxon>Lamiales</taxon>
        <taxon>Lamiaceae</taxon>
        <taxon>Nepetoideae</taxon>
        <taxon>Mentheae</taxon>
        <taxon>Salviinae</taxon>
        <taxon>Salvia</taxon>
        <taxon>Salvia subgen. Calosphace</taxon>
        <taxon>core Calosphace</taxon>
    </lineage>
</organism>
<feature type="compositionally biased region" description="Basic and acidic residues" evidence="6">
    <location>
        <begin position="183"/>
        <end position="207"/>
    </location>
</feature>
<evidence type="ECO:0000313" key="9">
    <source>
        <dbReference type="EMBL" id="KAG6418797.1"/>
    </source>
</evidence>
<keyword evidence="3" id="KW-0479">Metal-binding</keyword>
<evidence type="ECO:0008006" key="11">
    <source>
        <dbReference type="Google" id="ProtNLM"/>
    </source>
</evidence>
<reference evidence="9" key="1">
    <citation type="submission" date="2018-01" db="EMBL/GenBank/DDBJ databases">
        <authorList>
            <person name="Mao J.F."/>
        </authorList>
    </citation>
    <scope>NUCLEOTIDE SEQUENCE</scope>
    <source>
        <strain evidence="9">Huo1</strain>
        <tissue evidence="9">Leaf</tissue>
    </source>
</reference>
<dbReference type="GO" id="GO:0006357">
    <property type="term" value="P:regulation of transcription by RNA polymerase II"/>
    <property type="evidence" value="ECO:0007669"/>
    <property type="project" value="TreeGrafter"/>
</dbReference>
<evidence type="ECO:0000256" key="1">
    <source>
        <dbReference type="ARBA" id="ARBA00004123"/>
    </source>
</evidence>
<feature type="region of interest" description="Disordered" evidence="6">
    <location>
        <begin position="1166"/>
        <end position="1207"/>
    </location>
</feature>
<dbReference type="SUPFAM" id="SSF51197">
    <property type="entry name" value="Clavaminate synthase-like"/>
    <property type="match status" value="1"/>
</dbReference>
<dbReference type="InterPro" id="IPR003347">
    <property type="entry name" value="JmjC_dom"/>
</dbReference>
<dbReference type="SMART" id="SM00558">
    <property type="entry name" value="JmjC"/>
    <property type="match status" value="1"/>
</dbReference>
<feature type="compositionally biased region" description="Basic residues" evidence="6">
    <location>
        <begin position="1192"/>
        <end position="1207"/>
    </location>
</feature>
<dbReference type="PROSITE" id="PS51184">
    <property type="entry name" value="JMJC"/>
    <property type="match status" value="1"/>
</dbReference>
<dbReference type="Pfam" id="PF02373">
    <property type="entry name" value="JmjC"/>
    <property type="match status" value="1"/>
</dbReference>
<feature type="domain" description="JmjC" evidence="8">
    <location>
        <begin position="824"/>
        <end position="1140"/>
    </location>
</feature>
<dbReference type="GO" id="GO:0032454">
    <property type="term" value="F:histone H3K9 demethylase activity"/>
    <property type="evidence" value="ECO:0007669"/>
    <property type="project" value="InterPro"/>
</dbReference>
<feature type="compositionally biased region" description="Basic and acidic residues" evidence="6">
    <location>
        <begin position="305"/>
        <end position="328"/>
    </location>
</feature>
<evidence type="ECO:0000313" key="10">
    <source>
        <dbReference type="Proteomes" id="UP000298416"/>
    </source>
</evidence>
<sequence>MESAKVNVEDEEILGEIDALKGEKSVLDGSIAENLKAKKRGRPEENHHENKCEVCGESNGLGMKTGESEKGKAIEEDKGSLGDVKKETLVSSSAAEEETGKDLEEEDIVILKDKGKKKSKVETERRYSGVRKSMKIVEERIRMNIGLSIRDDEDEGASNRVKGRNKNSNGTSLKEGEVGAEIARMEDKKRGKMSLRDEGKGECEGKKLNGTASAVGEGRAIEEDKDSSEEGDIIILRGKGKKKLNETELLQSGSRKAKLKAVEKMRLDSVLQHITDDENRGRRKRKDGNGTSLEEEREFGSKIPQMEDKKTEKRSLRDKGKGECEGKDLNGTAPKTRVGMKRDENGFLESNMCHQCQRNDKGEVVRCTKCKTKRYCGPCITNWYPNLSAEALAEACPVCQLNCNCKACLRMEAAANIKEKSKFTIGNEQKIQYSKYIIKELLPFLEQINKEQVIEKELESMIQGVSVSDTKIIEAAIDADERIYCDNCRTSIVDYHRSCPQCSFDLCLSCCRELRDGCLQGGEKGPSFKYVDYGFLYLHGKEEKKTKNRNISKTDGDQNIKVVDNSNSSLQWKAKENGVIRCPPKTKGGCGEEILVLKCLLPDEYVSKLHGGAKEIFDAYQTECAPESHENCCPCSKFSDGDDFINQKTCRAASREDSSDNTLYCPSAVDIGHGDLKHFQWHWSKGEPVIVSNVLETTLGLSWEPMVMWRAFRQIKNNDHETRLDVTAISCLDWCEFANTYVDQRMLLLSLVVNYYSEIRVDVNLHQFFNWYSNAFSGAQFDKVGWPQILKLKDWPPSTLFEQLLPRHGFEFISSLPFKEYTHPQDGHLNLVTNLPPRSIKPDMGPKTYIAYGFNEELGRGDSVTKLHCDMSDAVNILTHIKGVTIKPGDLKKMKEAKALHDAQDLREIFGFVPEEIGEEVNGTKENPGNPDMDVEVGVSDIVENGTKDDKERNPKEVLEKKVLNADDGKKDKNKENCEDRVLLSKDPHVECKVHMDVNDEMQLSGGKLDVNLDMNSGSLDDDDSGALWDIFRKQDVPKLEEYLKQHFKEFRHIYGNLLPEVIHPIHDQTIYLTSEHKKRLKEEYGIEPWTFVQRLGDAVIIPAGCPHQVRNLKSCTKVALDFVSPENISSCFKLTEEFRLLPLNHRAKEDKLEVKKMLLHAMRSAVDDVKEKNPSQPTEEVKSSQPTNAKSSHRKGPKPGKRRKRN</sequence>
<feature type="compositionally biased region" description="Basic and acidic residues" evidence="6">
    <location>
        <begin position="66"/>
        <end position="88"/>
    </location>
</feature>
<keyword evidence="10" id="KW-1185">Reference proteome</keyword>
<dbReference type="GO" id="GO:0000785">
    <property type="term" value="C:chromatin"/>
    <property type="evidence" value="ECO:0007669"/>
    <property type="project" value="TreeGrafter"/>
</dbReference>
<protein>
    <recommendedName>
        <fullName evidence="11">Lysine-specific demethylase 3</fullName>
    </recommendedName>
</protein>
<accession>A0A8X8ZVQ0</accession>
<dbReference type="PANTHER" id="PTHR12549">
    <property type="entry name" value="JMJC DOMAIN-CONTAINING HISTONE DEMETHYLATION PROTEIN"/>
    <property type="match status" value="1"/>
</dbReference>
<comment type="similarity">
    <text evidence="2">Belongs to the JARID1 histone demethylase family.</text>
</comment>
<reference evidence="9" key="2">
    <citation type="submission" date="2020-08" db="EMBL/GenBank/DDBJ databases">
        <title>Plant Genome Project.</title>
        <authorList>
            <person name="Zhang R.-G."/>
        </authorList>
    </citation>
    <scope>NUCLEOTIDE SEQUENCE</scope>
    <source>
        <strain evidence="9">Huo1</strain>
        <tissue evidence="9">Leaf</tissue>
    </source>
</reference>
<evidence type="ECO:0000256" key="3">
    <source>
        <dbReference type="ARBA" id="ARBA00022723"/>
    </source>
</evidence>
<dbReference type="PANTHER" id="PTHR12549:SF11">
    <property type="entry name" value="LYSINE-SPECIFIC DEMETHYLASE JMJ25"/>
    <property type="match status" value="1"/>
</dbReference>
<dbReference type="InterPro" id="IPR045109">
    <property type="entry name" value="LSDs-like"/>
</dbReference>
<feature type="region of interest" description="Disordered" evidence="6">
    <location>
        <begin position="273"/>
        <end position="338"/>
    </location>
</feature>
<feature type="compositionally biased region" description="Basic and acidic residues" evidence="6">
    <location>
        <begin position="42"/>
        <end position="54"/>
    </location>
</feature>
<evidence type="ECO:0000256" key="5">
    <source>
        <dbReference type="PROSITE-ProRule" id="PRU00175"/>
    </source>
</evidence>
<evidence type="ECO:0000259" key="7">
    <source>
        <dbReference type="PROSITE" id="PS50089"/>
    </source>
</evidence>
<evidence type="ECO:0000256" key="6">
    <source>
        <dbReference type="SAM" id="MobiDB-lite"/>
    </source>
</evidence>
<comment type="subcellular location">
    <subcellularLocation>
        <location evidence="1">Nucleus</location>
    </subcellularLocation>
</comment>
<comment type="caution">
    <text evidence="9">The sequence shown here is derived from an EMBL/GenBank/DDBJ whole genome shotgun (WGS) entry which is preliminary data.</text>
</comment>
<evidence type="ECO:0000256" key="4">
    <source>
        <dbReference type="ARBA" id="ARBA00023242"/>
    </source>
</evidence>
<feature type="compositionally biased region" description="Polar residues" evidence="6">
    <location>
        <begin position="1175"/>
        <end position="1191"/>
    </location>
</feature>
<dbReference type="GO" id="GO:0031490">
    <property type="term" value="F:chromatin DNA binding"/>
    <property type="evidence" value="ECO:0007669"/>
    <property type="project" value="TreeGrafter"/>
</dbReference>
<name>A0A8X8ZVQ0_SALSN</name>
<dbReference type="GO" id="GO:0008270">
    <property type="term" value="F:zinc ion binding"/>
    <property type="evidence" value="ECO:0007669"/>
    <property type="project" value="UniProtKB-KW"/>
</dbReference>
<proteinExistence type="inferred from homology"/>
<dbReference type="EMBL" id="PNBA02000007">
    <property type="protein sequence ID" value="KAG6418797.1"/>
    <property type="molecule type" value="Genomic_DNA"/>
</dbReference>